<evidence type="ECO:0000256" key="13">
    <source>
        <dbReference type="ARBA" id="ARBA00023002"/>
    </source>
</evidence>
<keyword evidence="21" id="KW-1185">Reference proteome</keyword>
<comment type="function">
    <text evidence="1">Delta(8)-fatty-acid desaturase which introduces a double bond at the 8-position in the long-chain base (LCB) of ceramides. Required for the formation of the di-unsaturated sphingoid base (E,E)-sphinga-4,8-dienine during glucosylceramide (GluCer) biosynthesis.</text>
</comment>
<accession>A0ABP0EKD3</accession>
<keyword evidence="12 18" id="KW-1133">Transmembrane helix</keyword>
<evidence type="ECO:0000256" key="17">
    <source>
        <dbReference type="ARBA" id="ARBA00047420"/>
    </source>
</evidence>
<feature type="transmembrane region" description="Helical" evidence="18">
    <location>
        <begin position="351"/>
        <end position="373"/>
    </location>
</feature>
<dbReference type="Proteomes" id="UP001497600">
    <property type="component" value="Chromosome F"/>
</dbReference>
<comment type="subcellular location">
    <subcellularLocation>
        <location evidence="2">Membrane</location>
        <topology evidence="2">Multi-pass membrane protein</topology>
    </subcellularLocation>
</comment>
<evidence type="ECO:0000256" key="5">
    <source>
        <dbReference type="ARBA" id="ARBA00009295"/>
    </source>
</evidence>
<evidence type="ECO:0000256" key="11">
    <source>
        <dbReference type="ARBA" id="ARBA00022919"/>
    </source>
</evidence>
<evidence type="ECO:0000256" key="4">
    <source>
        <dbReference type="ARBA" id="ARBA00004991"/>
    </source>
</evidence>
<name>A0ABP0EKD3_9ASCO</name>
<gene>
    <name evidence="20" type="primary">SLD1</name>
    <name evidence="20" type="ORF">CAAN4_F15280</name>
</gene>
<sequence>MSESTSTVKLLSRDDVIERISNKRAVVIYENSVLDLTHWLPKHPGGLTAVYHMVGRDATDEMNAYHSAESMATFKNWRIGRIEGEWENLLPPIQGGIYQKDFGVKTSDEESKVGPKSTGIGYPEGKVTPVVPQNVAVVTEENRNTLFPTNNDDNKFNPIVDPQLLMNDYDNKLSQQDIDSLPSLDYKSQAYLREKYVELHNLIIKNGFYQCNYWDYGRELVKIISLFLYSFSLLKLNYIFLSALFMGMAWHQMTFIAHDSGHVSLSHNYQLDNLFGMIIADWFGGLSLGWWKRNHNVHHLITNDPVHDPDIQHLPFFAVSVRLFGDVYSTYYEKYLPFDAISRAMIPIQNYMYYPILCFGRFNLYRLSWAHLLNGDGPRHGKAAWFRYFELAGLSFFFYWFFYLVVYRSIHNGWDRFIYVLVSHVATMLVHVQITLSHFAMSTSDLGLSESFPSRQLRTTMDVGCPEWLDFLHGGLQFQAIHHLFPRLPRHNLRRVQPFVIDFCKQVGLKYSIYGFGKGNEIIIGKLAEIGKQCTIMLEATKKLKDH</sequence>
<keyword evidence="13" id="KW-0560">Oxidoreductase</keyword>
<keyword evidence="8" id="KW-0349">Heme</keyword>
<feature type="transmembrane region" description="Helical" evidence="18">
    <location>
        <begin position="418"/>
        <end position="441"/>
    </location>
</feature>
<keyword evidence="9 18" id="KW-0812">Transmembrane</keyword>
<dbReference type="PANTHER" id="PTHR19353:SF30">
    <property type="entry name" value="DELTA 8-(E)-SPHINGOLIPID DESATURASE"/>
    <property type="match status" value="1"/>
</dbReference>
<evidence type="ECO:0000313" key="21">
    <source>
        <dbReference type="Proteomes" id="UP001497600"/>
    </source>
</evidence>
<evidence type="ECO:0000256" key="2">
    <source>
        <dbReference type="ARBA" id="ARBA00004141"/>
    </source>
</evidence>
<dbReference type="SUPFAM" id="SSF55856">
    <property type="entry name" value="Cytochrome b5-like heme/steroid binding domain"/>
    <property type="match status" value="1"/>
</dbReference>
<comment type="pathway">
    <text evidence="4">Sphingolipid metabolism.</text>
</comment>
<keyword evidence="15" id="KW-0443">Lipid metabolism</keyword>
<dbReference type="Gene3D" id="3.10.120.10">
    <property type="entry name" value="Cytochrome b5-like heme/steroid binding domain"/>
    <property type="match status" value="1"/>
</dbReference>
<evidence type="ECO:0000256" key="8">
    <source>
        <dbReference type="ARBA" id="ARBA00022617"/>
    </source>
</evidence>
<evidence type="ECO:0000256" key="16">
    <source>
        <dbReference type="ARBA" id="ARBA00023136"/>
    </source>
</evidence>
<feature type="transmembrane region" description="Helical" evidence="18">
    <location>
        <begin position="385"/>
        <end position="406"/>
    </location>
</feature>
<feature type="transmembrane region" description="Helical" evidence="18">
    <location>
        <begin position="273"/>
        <end position="291"/>
    </location>
</feature>
<feature type="domain" description="Cytochrome b5 heme-binding" evidence="19">
    <location>
        <begin position="8"/>
        <end position="83"/>
    </location>
</feature>
<dbReference type="InterPro" id="IPR001199">
    <property type="entry name" value="Cyt_B5-like_heme/steroid-bd"/>
</dbReference>
<evidence type="ECO:0000256" key="6">
    <source>
        <dbReference type="ARBA" id="ARBA00012019"/>
    </source>
</evidence>
<evidence type="ECO:0000256" key="14">
    <source>
        <dbReference type="ARBA" id="ARBA00023004"/>
    </source>
</evidence>
<evidence type="ECO:0000313" key="20">
    <source>
        <dbReference type="EMBL" id="CAK7914196.1"/>
    </source>
</evidence>
<evidence type="ECO:0000256" key="18">
    <source>
        <dbReference type="SAM" id="Phobius"/>
    </source>
</evidence>
<dbReference type="Pfam" id="PF00173">
    <property type="entry name" value="Cyt-b5"/>
    <property type="match status" value="1"/>
</dbReference>
<dbReference type="EMBL" id="OZ004258">
    <property type="protein sequence ID" value="CAK7914196.1"/>
    <property type="molecule type" value="Genomic_DNA"/>
</dbReference>
<dbReference type="PROSITE" id="PS50255">
    <property type="entry name" value="CYTOCHROME_B5_2"/>
    <property type="match status" value="1"/>
</dbReference>
<dbReference type="SMART" id="SM01117">
    <property type="entry name" value="Cyt-b5"/>
    <property type="match status" value="1"/>
</dbReference>
<keyword evidence="14" id="KW-0408">Iron</keyword>
<dbReference type="CDD" id="cd03506">
    <property type="entry name" value="Delta6-FADS-like"/>
    <property type="match status" value="1"/>
</dbReference>
<organism evidence="20 21">
    <name type="scientific">[Candida] anglica</name>
    <dbReference type="NCBI Taxonomy" id="148631"/>
    <lineage>
        <taxon>Eukaryota</taxon>
        <taxon>Fungi</taxon>
        <taxon>Dikarya</taxon>
        <taxon>Ascomycota</taxon>
        <taxon>Saccharomycotina</taxon>
        <taxon>Pichiomycetes</taxon>
        <taxon>Debaryomycetaceae</taxon>
        <taxon>Kurtzmaniella</taxon>
    </lineage>
</organism>
<dbReference type="PANTHER" id="PTHR19353">
    <property type="entry name" value="FATTY ACID DESATURASE 2"/>
    <property type="match status" value="1"/>
</dbReference>
<evidence type="ECO:0000256" key="15">
    <source>
        <dbReference type="ARBA" id="ARBA00023098"/>
    </source>
</evidence>
<evidence type="ECO:0000256" key="10">
    <source>
        <dbReference type="ARBA" id="ARBA00022723"/>
    </source>
</evidence>
<comment type="pathway">
    <text evidence="3">Lipid metabolism; sphingolipid metabolism.</text>
</comment>
<comment type="catalytic activity">
    <reaction evidence="17">
        <text>an N-acylsphing-4-enine + 2 Fe(II)-[cytochrome b5] + O2 + 2 H(+) = a (4E,8E)-4-sphinga-4,8-dienine ceramide + 2 Fe(III)-[cytochrome b5] + 2 H2O</text>
        <dbReference type="Rhea" id="RHEA:46280"/>
        <dbReference type="Rhea" id="RHEA-COMP:10438"/>
        <dbReference type="Rhea" id="RHEA-COMP:10439"/>
        <dbReference type="ChEBI" id="CHEBI:15377"/>
        <dbReference type="ChEBI" id="CHEBI:15378"/>
        <dbReference type="ChEBI" id="CHEBI:15379"/>
        <dbReference type="ChEBI" id="CHEBI:29033"/>
        <dbReference type="ChEBI" id="CHEBI:29034"/>
        <dbReference type="ChEBI" id="CHEBI:52639"/>
        <dbReference type="ChEBI" id="CHEBI:85953"/>
        <dbReference type="EC" id="1.14.19.18"/>
    </reaction>
</comment>
<keyword evidence="10" id="KW-0479">Metal-binding</keyword>
<dbReference type="InterPro" id="IPR005804">
    <property type="entry name" value="FA_desaturase_dom"/>
</dbReference>
<dbReference type="EC" id="1.14.19.18" evidence="6"/>
<evidence type="ECO:0000259" key="19">
    <source>
        <dbReference type="PROSITE" id="PS50255"/>
    </source>
</evidence>
<evidence type="ECO:0000256" key="3">
    <source>
        <dbReference type="ARBA" id="ARBA00004760"/>
    </source>
</evidence>
<comment type="similarity">
    <text evidence="5">Belongs to the fatty acid desaturase type 1 family.</text>
</comment>
<reference evidence="20 21" key="1">
    <citation type="submission" date="2024-01" db="EMBL/GenBank/DDBJ databases">
        <authorList>
            <consortium name="Genoscope - CEA"/>
            <person name="William W."/>
        </authorList>
    </citation>
    <scope>NUCLEOTIDE SEQUENCE [LARGE SCALE GENOMIC DNA]</scope>
    <source>
        <strain evidence="20 21">29B2s-10</strain>
    </source>
</reference>
<evidence type="ECO:0000256" key="7">
    <source>
        <dbReference type="ARBA" id="ARBA00016939"/>
    </source>
</evidence>
<proteinExistence type="inferred from homology"/>
<protein>
    <recommendedName>
        <fullName evidence="7">Delta 8-(E)-sphingolipid desaturase</fullName>
        <ecNumber evidence="6">1.14.19.18</ecNumber>
    </recommendedName>
</protein>
<dbReference type="InterPro" id="IPR012171">
    <property type="entry name" value="Fatty_acid_desaturase"/>
</dbReference>
<feature type="transmembrane region" description="Helical" evidence="18">
    <location>
        <begin position="226"/>
        <end position="253"/>
    </location>
</feature>
<dbReference type="InterPro" id="IPR036400">
    <property type="entry name" value="Cyt_B5-like_heme/steroid_sf"/>
</dbReference>
<keyword evidence="16 18" id="KW-0472">Membrane</keyword>
<keyword evidence="11" id="KW-0746">Sphingolipid metabolism</keyword>
<dbReference type="PIRSF" id="PIRSF015921">
    <property type="entry name" value="FA_sphinglp_des"/>
    <property type="match status" value="1"/>
</dbReference>
<evidence type="ECO:0000256" key="9">
    <source>
        <dbReference type="ARBA" id="ARBA00022692"/>
    </source>
</evidence>
<evidence type="ECO:0000256" key="1">
    <source>
        <dbReference type="ARBA" id="ARBA00002593"/>
    </source>
</evidence>
<dbReference type="Pfam" id="PF00487">
    <property type="entry name" value="FA_desaturase"/>
    <property type="match status" value="1"/>
</dbReference>
<evidence type="ECO:0000256" key="12">
    <source>
        <dbReference type="ARBA" id="ARBA00022989"/>
    </source>
</evidence>